<reference evidence="2" key="1">
    <citation type="journal article" date="2023" name="Front. Plant Sci.">
        <title>Chromosomal-level genome assembly of Melastoma candidum provides insights into trichome evolution.</title>
        <authorList>
            <person name="Zhong Y."/>
            <person name="Wu W."/>
            <person name="Sun C."/>
            <person name="Zou P."/>
            <person name="Liu Y."/>
            <person name="Dai S."/>
            <person name="Zhou R."/>
        </authorList>
    </citation>
    <scope>NUCLEOTIDE SEQUENCE [LARGE SCALE GENOMIC DNA]</scope>
</reference>
<dbReference type="EMBL" id="CM042882">
    <property type="protein sequence ID" value="KAI4382661.1"/>
    <property type="molecule type" value="Genomic_DNA"/>
</dbReference>
<dbReference type="Proteomes" id="UP001057402">
    <property type="component" value="Chromosome 3"/>
</dbReference>
<evidence type="ECO:0000313" key="2">
    <source>
        <dbReference type="Proteomes" id="UP001057402"/>
    </source>
</evidence>
<organism evidence="1 2">
    <name type="scientific">Melastoma candidum</name>
    <dbReference type="NCBI Taxonomy" id="119954"/>
    <lineage>
        <taxon>Eukaryota</taxon>
        <taxon>Viridiplantae</taxon>
        <taxon>Streptophyta</taxon>
        <taxon>Embryophyta</taxon>
        <taxon>Tracheophyta</taxon>
        <taxon>Spermatophyta</taxon>
        <taxon>Magnoliopsida</taxon>
        <taxon>eudicotyledons</taxon>
        <taxon>Gunneridae</taxon>
        <taxon>Pentapetalae</taxon>
        <taxon>rosids</taxon>
        <taxon>malvids</taxon>
        <taxon>Myrtales</taxon>
        <taxon>Melastomataceae</taxon>
        <taxon>Melastomatoideae</taxon>
        <taxon>Melastomateae</taxon>
        <taxon>Melastoma</taxon>
    </lineage>
</organism>
<gene>
    <name evidence="1" type="ORF">MLD38_008597</name>
</gene>
<sequence>MPSSVGMRRTTRVFGVVKGADGAQVLRSGRMLQPYSREVKLRKGSARDDWLRSIVAGDGNNGCKIGYDMRDDKGLVNGSDYGVLKRNVDARDTDLCAEKSSLDKVDEHDGKHQDYGREHGANKMFGIVYGRKRKGIHGVILDGKKYGNCYHRRNKRQKKDVTAGTILRHGRIAIIKHGSSHEGNVFGHFLYSVLRYMKTVGIQLPVLARFVMSEPLCGVYFSGGMELSQDSSSILGAGFCILSGYREHCPSFWVDFSAVPSTFMFMHCELLLRHLYMPLAFEHNSAPHQIDCSSFVENDHEEERSYPAQKTDGAPSVDNPASQFMLLLPASGSKMETCPSQHRYGKSHGIRKRRSSLRSKQGRNHSFSGLKQLNGMLASELIGTANNGHPSSSTLSGKKTWRSSRTSLAGYVDELNSAPSLSQEVRFVSCTANLLTTQFDQCVREEGVSIALEPSNSGECSLVVKKGGAARFIYKALEVTKPWFPNSATQCMVWAGDKGWKLEFPNKENWLKFKDLSKECIERNKQLASPRPSSTKIIPVPQVCEVLGYEKDPCLTFVRPDSYIVSDGDELSRAMTSKGSSYDMDSEDEEWLNVYNSKILPESWVSDESFENLIDVFEKDFYCNPRDPSNEKPVTDFCMEIVSKDALVAVYSYWTKKRKNRRSALVRVFQGHQPRKAFVPRSVFRKRRSFKRQPSQHGRGKQPGFLQAVKTERDALEEQATMHKVEEAQVFANRLAELAINKRHRAQSLTENADLAAYRAAMALRLAEAAQVMNPPELLHHINLPSESYLF</sequence>
<accession>A0ACB9RWQ7</accession>
<evidence type="ECO:0000313" key="1">
    <source>
        <dbReference type="EMBL" id="KAI4382661.1"/>
    </source>
</evidence>
<protein>
    <submittedName>
        <fullName evidence="1">Uncharacterized protein</fullName>
    </submittedName>
</protein>
<name>A0ACB9RWQ7_9MYRT</name>
<proteinExistence type="predicted"/>
<keyword evidence="2" id="KW-1185">Reference proteome</keyword>
<comment type="caution">
    <text evidence="1">The sequence shown here is derived from an EMBL/GenBank/DDBJ whole genome shotgun (WGS) entry which is preliminary data.</text>
</comment>